<name>A0A857J987_9BURK</name>
<dbReference type="Proteomes" id="UP000464787">
    <property type="component" value="Chromosome"/>
</dbReference>
<dbReference type="SUPFAM" id="SSF51695">
    <property type="entry name" value="PLC-like phosphodiesterases"/>
    <property type="match status" value="1"/>
</dbReference>
<feature type="domain" description="GP-PDE" evidence="1">
    <location>
        <begin position="14"/>
        <end position="252"/>
    </location>
</feature>
<dbReference type="NCBIfam" id="NF006989">
    <property type="entry name" value="PRK09454.1"/>
    <property type="match status" value="1"/>
</dbReference>
<dbReference type="EC" id="3.1.4.46" evidence="2"/>
<proteinExistence type="predicted"/>
<dbReference type="EMBL" id="CP047650">
    <property type="protein sequence ID" value="QHJ00601.1"/>
    <property type="molecule type" value="Genomic_DNA"/>
</dbReference>
<evidence type="ECO:0000259" key="1">
    <source>
        <dbReference type="PROSITE" id="PS51704"/>
    </source>
</evidence>
<dbReference type="InterPro" id="IPR030395">
    <property type="entry name" value="GP_PDE_dom"/>
</dbReference>
<dbReference type="AlphaFoldDB" id="A0A857J987"/>
<evidence type="ECO:0000313" key="2">
    <source>
        <dbReference type="EMBL" id="QHJ00601.1"/>
    </source>
</evidence>
<dbReference type="GO" id="GO:0008889">
    <property type="term" value="F:glycerophosphodiester phosphodiesterase activity"/>
    <property type="evidence" value="ECO:0007669"/>
    <property type="project" value="UniProtKB-EC"/>
</dbReference>
<accession>A0A857J987</accession>
<sequence>MTDPGLHSGGWPYPFWVAHRGAGKLAPENTLAAFRLGAAHGWRMFECDAKLSADGVVFLLHDSTLERTTDGQGTAGERPWSALSQLDAGSWHSRAYAGEPLATLENLARYCLRNGYLLNIEIKPTPGLERATGEAVAELAARLWSEAPVAPLLTSFKPDSLEGARAAAPQLPRGLLLEALNEGWLDQARALECVAVVNRHTAWTAEAVAQTRSAGLKALTYTVNEREDAQRLMGFGVDGIITDRIELFAPAARHA</sequence>
<dbReference type="PANTHER" id="PTHR46211">
    <property type="entry name" value="GLYCEROPHOSPHORYL DIESTER PHOSPHODIESTERASE"/>
    <property type="match status" value="1"/>
</dbReference>
<keyword evidence="2" id="KW-0378">Hydrolase</keyword>
<dbReference type="Pfam" id="PF03009">
    <property type="entry name" value="GDPD"/>
    <property type="match status" value="1"/>
</dbReference>
<evidence type="ECO:0000313" key="3">
    <source>
        <dbReference type="Proteomes" id="UP000464787"/>
    </source>
</evidence>
<gene>
    <name evidence="2" type="primary">ugpQ</name>
    <name evidence="2" type="ORF">GT347_23030</name>
</gene>
<organism evidence="2 3">
    <name type="scientific">Xylophilus rhododendri</name>
    <dbReference type="NCBI Taxonomy" id="2697032"/>
    <lineage>
        <taxon>Bacteria</taxon>
        <taxon>Pseudomonadati</taxon>
        <taxon>Pseudomonadota</taxon>
        <taxon>Betaproteobacteria</taxon>
        <taxon>Burkholderiales</taxon>
        <taxon>Xylophilus</taxon>
    </lineage>
</organism>
<dbReference type="Gene3D" id="3.20.20.190">
    <property type="entry name" value="Phosphatidylinositol (PI) phosphodiesterase"/>
    <property type="match status" value="1"/>
</dbReference>
<dbReference type="PANTHER" id="PTHR46211:SF1">
    <property type="entry name" value="GLYCEROPHOSPHODIESTER PHOSPHODIESTERASE, CYTOPLASMIC"/>
    <property type="match status" value="1"/>
</dbReference>
<reference evidence="2 3" key="1">
    <citation type="submission" date="2020-01" db="EMBL/GenBank/DDBJ databases">
        <title>Genome sequencing of strain KACC 21265.</title>
        <authorList>
            <person name="Heo J."/>
            <person name="Kim S.-J."/>
            <person name="Kim J.-S."/>
            <person name="Hong S.-B."/>
            <person name="Kwon S.-W."/>
        </authorList>
    </citation>
    <scope>NUCLEOTIDE SEQUENCE [LARGE SCALE GENOMIC DNA]</scope>
    <source>
        <strain evidence="2 3">KACC 21265</strain>
    </source>
</reference>
<dbReference type="KEGG" id="xyk:GT347_23030"/>
<keyword evidence="3" id="KW-1185">Reference proteome</keyword>
<dbReference type="GO" id="GO:0006629">
    <property type="term" value="P:lipid metabolic process"/>
    <property type="evidence" value="ECO:0007669"/>
    <property type="project" value="InterPro"/>
</dbReference>
<dbReference type="InterPro" id="IPR017946">
    <property type="entry name" value="PLC-like_Pdiesterase_TIM-brl"/>
</dbReference>
<dbReference type="PROSITE" id="PS51704">
    <property type="entry name" value="GP_PDE"/>
    <property type="match status" value="1"/>
</dbReference>
<protein>
    <submittedName>
        <fullName evidence="2">Glycerophosphodiester phosphodiesterase</fullName>
        <ecNumber evidence="2">3.1.4.46</ecNumber>
    </submittedName>
</protein>
<dbReference type="RefSeq" id="WP_160554411.1">
    <property type="nucleotide sequence ID" value="NZ_CP047650.1"/>
</dbReference>